<dbReference type="PANTHER" id="PTHR37536">
    <property type="entry name" value="PUTATIVE (AFU_ORTHOLOGUE AFUA_3G02970)-RELATED"/>
    <property type="match status" value="1"/>
</dbReference>
<comment type="caution">
    <text evidence="3">The sequence shown here is derived from an EMBL/GenBank/DDBJ whole genome shotgun (WGS) entry which is preliminary data.</text>
</comment>
<gene>
    <name evidence="3" type="ORF">L210DRAFT_2598466</name>
</gene>
<dbReference type="PANTHER" id="PTHR37536:SF1">
    <property type="entry name" value="ASPERGILLOPEPSIN, PUTAITVE (AFU_ORTHOLOGUE AFUA_7G01200)"/>
    <property type="match status" value="1"/>
</dbReference>
<keyword evidence="2" id="KW-0732">Signal</keyword>
<organism evidence="3 4">
    <name type="scientific">Boletus edulis BED1</name>
    <dbReference type="NCBI Taxonomy" id="1328754"/>
    <lineage>
        <taxon>Eukaryota</taxon>
        <taxon>Fungi</taxon>
        <taxon>Dikarya</taxon>
        <taxon>Basidiomycota</taxon>
        <taxon>Agaricomycotina</taxon>
        <taxon>Agaricomycetes</taxon>
        <taxon>Agaricomycetidae</taxon>
        <taxon>Boletales</taxon>
        <taxon>Boletineae</taxon>
        <taxon>Boletaceae</taxon>
        <taxon>Boletoideae</taxon>
        <taxon>Boletus</taxon>
    </lineage>
</organism>
<dbReference type="InterPro" id="IPR038656">
    <property type="entry name" value="Peptidase_G1_sf"/>
</dbReference>
<feature type="chain" id="PRO_5042198151" evidence="2">
    <location>
        <begin position="20"/>
        <end position="242"/>
    </location>
</feature>
<name>A0AAD4BME5_BOLED</name>
<dbReference type="CDD" id="cd13426">
    <property type="entry name" value="Peptidase_G1"/>
    <property type="match status" value="1"/>
</dbReference>
<evidence type="ECO:0000313" key="4">
    <source>
        <dbReference type="Proteomes" id="UP001194468"/>
    </source>
</evidence>
<evidence type="ECO:0000313" key="3">
    <source>
        <dbReference type="EMBL" id="KAF8434310.1"/>
    </source>
</evidence>
<dbReference type="InterPro" id="IPR013320">
    <property type="entry name" value="ConA-like_dom_sf"/>
</dbReference>
<reference evidence="3" key="2">
    <citation type="journal article" date="2020" name="Nat. Commun.">
        <title>Large-scale genome sequencing of mycorrhizal fungi provides insights into the early evolution of symbiotic traits.</title>
        <authorList>
            <person name="Miyauchi S."/>
            <person name="Kiss E."/>
            <person name="Kuo A."/>
            <person name="Drula E."/>
            <person name="Kohler A."/>
            <person name="Sanchez-Garcia M."/>
            <person name="Morin E."/>
            <person name="Andreopoulos B."/>
            <person name="Barry K.W."/>
            <person name="Bonito G."/>
            <person name="Buee M."/>
            <person name="Carver A."/>
            <person name="Chen C."/>
            <person name="Cichocki N."/>
            <person name="Clum A."/>
            <person name="Culley D."/>
            <person name="Crous P.W."/>
            <person name="Fauchery L."/>
            <person name="Girlanda M."/>
            <person name="Hayes R.D."/>
            <person name="Keri Z."/>
            <person name="LaButti K."/>
            <person name="Lipzen A."/>
            <person name="Lombard V."/>
            <person name="Magnuson J."/>
            <person name="Maillard F."/>
            <person name="Murat C."/>
            <person name="Nolan M."/>
            <person name="Ohm R.A."/>
            <person name="Pangilinan J."/>
            <person name="Pereira M.F."/>
            <person name="Perotto S."/>
            <person name="Peter M."/>
            <person name="Pfister S."/>
            <person name="Riley R."/>
            <person name="Sitrit Y."/>
            <person name="Stielow J.B."/>
            <person name="Szollosi G."/>
            <person name="Zifcakova L."/>
            <person name="Stursova M."/>
            <person name="Spatafora J.W."/>
            <person name="Tedersoo L."/>
            <person name="Vaario L.M."/>
            <person name="Yamada A."/>
            <person name="Yan M."/>
            <person name="Wang P."/>
            <person name="Xu J."/>
            <person name="Bruns T."/>
            <person name="Baldrian P."/>
            <person name="Vilgalys R."/>
            <person name="Dunand C."/>
            <person name="Henrissat B."/>
            <person name="Grigoriev I.V."/>
            <person name="Hibbett D."/>
            <person name="Nagy L.G."/>
            <person name="Martin F.M."/>
        </authorList>
    </citation>
    <scope>NUCLEOTIDE SEQUENCE</scope>
    <source>
        <strain evidence="3">BED1</strain>
    </source>
</reference>
<feature type="signal peptide" evidence="2">
    <location>
        <begin position="1"/>
        <end position="19"/>
    </location>
</feature>
<dbReference type="Gene3D" id="2.60.120.700">
    <property type="entry name" value="Peptidase G1"/>
    <property type="match status" value="1"/>
</dbReference>
<sequence length="242" mass="25659">MRLNSMLISSFFFASVALAGPSQFPRQSLVEKPAKASSETVTYTTDWAGAVYELDSGSLNSISGAVTVPHISGPINSKFSVSVNIDGTSCSSILGVAVEATVTASGPTYQALCYFNGSSDLNITISAGDLIRLTVRALDKTSGVMVVENLSNDQMGYRRLQSSDPLCERSAAWVVERLPSVDNTTLPFVNFSAVTFTEAVTLDNNSQSYGPQGANIDEILNEDGTIATSVTLGEFSVTIERV</sequence>
<dbReference type="GO" id="GO:0070007">
    <property type="term" value="F:glutamic-type endopeptidase activity"/>
    <property type="evidence" value="ECO:0007669"/>
    <property type="project" value="InterPro"/>
</dbReference>
<dbReference type="InterPro" id="IPR000250">
    <property type="entry name" value="Peptidase_G1"/>
</dbReference>
<feature type="active site" description="Proton acceptor" evidence="1">
    <location>
        <position position="176"/>
    </location>
</feature>
<dbReference type="GO" id="GO:0006508">
    <property type="term" value="P:proteolysis"/>
    <property type="evidence" value="ECO:0007669"/>
    <property type="project" value="InterPro"/>
</dbReference>
<dbReference type="Proteomes" id="UP001194468">
    <property type="component" value="Unassembled WGS sequence"/>
</dbReference>
<dbReference type="AlphaFoldDB" id="A0AAD4BME5"/>
<evidence type="ECO:0000256" key="1">
    <source>
        <dbReference type="PIRSR" id="PIRSR600250-50"/>
    </source>
</evidence>
<reference evidence="3" key="1">
    <citation type="submission" date="2019-10" db="EMBL/GenBank/DDBJ databases">
        <authorList>
            <consortium name="DOE Joint Genome Institute"/>
            <person name="Kuo A."/>
            <person name="Miyauchi S."/>
            <person name="Kiss E."/>
            <person name="Drula E."/>
            <person name="Kohler A."/>
            <person name="Sanchez-Garcia M."/>
            <person name="Andreopoulos B."/>
            <person name="Barry K.W."/>
            <person name="Bonito G."/>
            <person name="Buee M."/>
            <person name="Carver A."/>
            <person name="Chen C."/>
            <person name="Cichocki N."/>
            <person name="Clum A."/>
            <person name="Culley D."/>
            <person name="Crous P.W."/>
            <person name="Fauchery L."/>
            <person name="Girlanda M."/>
            <person name="Hayes R."/>
            <person name="Keri Z."/>
            <person name="LaButti K."/>
            <person name="Lipzen A."/>
            <person name="Lombard V."/>
            <person name="Magnuson J."/>
            <person name="Maillard F."/>
            <person name="Morin E."/>
            <person name="Murat C."/>
            <person name="Nolan M."/>
            <person name="Ohm R."/>
            <person name="Pangilinan J."/>
            <person name="Pereira M."/>
            <person name="Perotto S."/>
            <person name="Peter M."/>
            <person name="Riley R."/>
            <person name="Sitrit Y."/>
            <person name="Stielow B."/>
            <person name="Szollosi G."/>
            <person name="Zifcakova L."/>
            <person name="Stursova M."/>
            <person name="Spatafora J.W."/>
            <person name="Tedersoo L."/>
            <person name="Vaario L.-M."/>
            <person name="Yamada A."/>
            <person name="Yan M."/>
            <person name="Wang P."/>
            <person name="Xu J."/>
            <person name="Bruns T."/>
            <person name="Baldrian P."/>
            <person name="Vilgalys R."/>
            <person name="Henrissat B."/>
            <person name="Grigoriev I.V."/>
            <person name="Hibbett D."/>
            <person name="Nagy L.G."/>
            <person name="Martin F.M."/>
        </authorList>
    </citation>
    <scope>NUCLEOTIDE SEQUENCE</scope>
    <source>
        <strain evidence="3">BED1</strain>
    </source>
</reference>
<accession>A0AAD4BME5</accession>
<proteinExistence type="predicted"/>
<dbReference type="Pfam" id="PF01828">
    <property type="entry name" value="Peptidase_A4"/>
    <property type="match status" value="1"/>
</dbReference>
<evidence type="ECO:0000256" key="2">
    <source>
        <dbReference type="SAM" id="SignalP"/>
    </source>
</evidence>
<protein>
    <submittedName>
        <fullName evidence="3">Peptidase G1</fullName>
    </submittedName>
</protein>
<dbReference type="EMBL" id="WHUW01000029">
    <property type="protein sequence ID" value="KAF8434310.1"/>
    <property type="molecule type" value="Genomic_DNA"/>
</dbReference>
<keyword evidence="4" id="KW-1185">Reference proteome</keyword>
<dbReference type="SUPFAM" id="SSF49899">
    <property type="entry name" value="Concanavalin A-like lectins/glucanases"/>
    <property type="match status" value="1"/>
</dbReference>